<dbReference type="SUPFAM" id="SSF52540">
    <property type="entry name" value="P-loop containing nucleoside triphosphate hydrolases"/>
    <property type="match status" value="1"/>
</dbReference>
<organism evidence="8 9">
    <name type="scientific">Vibrio atlanticus</name>
    <dbReference type="NCBI Taxonomy" id="693153"/>
    <lineage>
        <taxon>Bacteria</taxon>
        <taxon>Pseudomonadati</taxon>
        <taxon>Pseudomonadota</taxon>
        <taxon>Gammaproteobacteria</taxon>
        <taxon>Vibrionales</taxon>
        <taxon>Vibrionaceae</taxon>
        <taxon>Vibrio</taxon>
    </lineage>
</organism>
<dbReference type="Gene3D" id="3.40.50.300">
    <property type="entry name" value="P-loop containing nucleotide triphosphate hydrolases"/>
    <property type="match status" value="2"/>
</dbReference>
<feature type="binding site" evidence="6">
    <location>
        <begin position="30"/>
        <end position="37"/>
    </location>
    <ligand>
        <name>ATP</name>
        <dbReference type="ChEBI" id="CHEBI:30616"/>
    </ligand>
</feature>
<dbReference type="InterPro" id="IPR027417">
    <property type="entry name" value="P-loop_NTPase"/>
</dbReference>
<keyword evidence="2 6" id="KW-0378">Hydrolase</keyword>
<evidence type="ECO:0000256" key="6">
    <source>
        <dbReference type="PROSITE-ProRule" id="PRU00560"/>
    </source>
</evidence>
<evidence type="ECO:0000313" key="9">
    <source>
        <dbReference type="Proteomes" id="UP001569175"/>
    </source>
</evidence>
<dbReference type="PANTHER" id="PTHR11070">
    <property type="entry name" value="UVRD / RECB / PCRA DNA HELICASE FAMILY MEMBER"/>
    <property type="match status" value="1"/>
</dbReference>
<keyword evidence="9" id="KW-1185">Reference proteome</keyword>
<proteinExistence type="predicted"/>
<feature type="domain" description="UvrD-like helicase ATP-binding" evidence="7">
    <location>
        <begin position="9"/>
        <end position="282"/>
    </location>
</feature>
<keyword evidence="1 6" id="KW-0547">Nucleotide-binding</keyword>
<name>A0ABV4KRG5_9VIBR</name>
<accession>A0ABV4KRG5</accession>
<evidence type="ECO:0000256" key="5">
    <source>
        <dbReference type="ARBA" id="ARBA00034923"/>
    </source>
</evidence>
<dbReference type="EMBL" id="JBGOOL010000028">
    <property type="protein sequence ID" value="MEZ8053824.1"/>
    <property type="molecule type" value="Genomic_DNA"/>
</dbReference>
<evidence type="ECO:0000313" key="8">
    <source>
        <dbReference type="EMBL" id="MEZ8053824.1"/>
    </source>
</evidence>
<dbReference type="RefSeq" id="WP_371707761.1">
    <property type="nucleotide sequence ID" value="NZ_JBGOOL010000028.1"/>
</dbReference>
<sequence length="616" mass="69578">MVDTHSLQEVDKEIYQYLNIDNPTSFLLFAGAGSGKTRTLVNVLQAVRDNDLHRFIKAGQRIAVITYTNAACEEIKHRLQYDPIFAVSTIHSFVWELIQPFTSDIKIWLEADLKASIDDLQAKIYKAKDKSGKTAVKNARSRDSKSKRLEKLDIVQNFTYSPTSTRLTTGSLTHAEVIKIATEFLTEQPLFQKVLVNKFPILLIDESQDTNKGLMDAFIQTQKNNSGCFSLGLFGDLMQRIYSGGKEDLATSLPENWKTPEKKTNFRSPKRVIKLINKIRHEDDGKQQTAKPDAEEGIVRLFIAQTPNENKSEVEARIREQMKTITDDENWKDVSQVKTLTLEHAMAARRGEFDEFFTPLSAEDSLRDSLLNGTSSTFKFCTHQVLPLANAIRKENDFEVMRIIKKHSHLIGGENKDFLADPIALLASVEDAVSKVRALLKNDISLRELLSLIEKNQLLEIPDILNDLLLEGIADLVEGVESPSIQKAWDTALDARLSHVENYAKYVADELGFTTHQGVKGLEFDRILAVIDDKDSKGFLFKYEKLFGAENLSATDKKNEANGIDSVLSRTRRLFYVICSRAEKSLAVVAYSQEPLAVKNRAIDAEWFDEDEIILV</sequence>
<dbReference type="Pfam" id="PF00580">
    <property type="entry name" value="UvrD-helicase"/>
    <property type="match status" value="1"/>
</dbReference>
<dbReference type="Proteomes" id="UP001569175">
    <property type="component" value="Unassembled WGS sequence"/>
</dbReference>
<gene>
    <name evidence="8" type="ORF">ACED57_11765</name>
</gene>
<dbReference type="InterPro" id="IPR014016">
    <property type="entry name" value="UvrD-like_ATP-bd"/>
</dbReference>
<evidence type="ECO:0000256" key="3">
    <source>
        <dbReference type="ARBA" id="ARBA00022806"/>
    </source>
</evidence>
<comment type="caution">
    <text evidence="8">The sequence shown here is derived from an EMBL/GenBank/DDBJ whole genome shotgun (WGS) entry which is preliminary data.</text>
</comment>
<keyword evidence="3 6" id="KW-0347">Helicase</keyword>
<evidence type="ECO:0000259" key="7">
    <source>
        <dbReference type="PROSITE" id="PS51198"/>
    </source>
</evidence>
<evidence type="ECO:0000256" key="1">
    <source>
        <dbReference type="ARBA" id="ARBA00022741"/>
    </source>
</evidence>
<dbReference type="PROSITE" id="PS51198">
    <property type="entry name" value="UVRD_HELICASE_ATP_BIND"/>
    <property type="match status" value="1"/>
</dbReference>
<reference evidence="8 9" key="1">
    <citation type="submission" date="2024-06" db="EMBL/GenBank/DDBJ databases">
        <authorList>
            <person name="Steensen K."/>
            <person name="Seneca J."/>
            <person name="Bartlau N."/>
            <person name="Yu A.X."/>
            <person name="Polz M.F."/>
        </authorList>
    </citation>
    <scope>NUCLEOTIDE SEQUENCE [LARGE SCALE GENOMIC DNA]</scope>
    <source>
        <strain evidence="8 9">1F9</strain>
    </source>
</reference>
<dbReference type="InterPro" id="IPR000212">
    <property type="entry name" value="DNA_helicase_UvrD/REP"/>
</dbReference>
<dbReference type="PANTHER" id="PTHR11070:SF2">
    <property type="entry name" value="ATP-DEPENDENT DNA HELICASE SRS2"/>
    <property type="match status" value="1"/>
</dbReference>
<keyword evidence="4 6" id="KW-0067">ATP-binding</keyword>
<evidence type="ECO:0000256" key="4">
    <source>
        <dbReference type="ARBA" id="ARBA00022840"/>
    </source>
</evidence>
<evidence type="ECO:0000256" key="2">
    <source>
        <dbReference type="ARBA" id="ARBA00022801"/>
    </source>
</evidence>
<protein>
    <recommendedName>
        <fullName evidence="5">DNA 3'-5' helicase II</fullName>
    </recommendedName>
</protein>